<accession>A0ABW4CM61</accession>
<comment type="caution">
    <text evidence="1">The sequence shown here is derived from an EMBL/GenBank/DDBJ whole genome shotgun (WGS) entry which is preliminary data.</text>
</comment>
<dbReference type="RefSeq" id="WP_125697317.1">
    <property type="nucleotide sequence ID" value="NZ_JBHTOG010000003.1"/>
</dbReference>
<dbReference type="Proteomes" id="UP001597192">
    <property type="component" value="Unassembled WGS sequence"/>
</dbReference>
<proteinExistence type="predicted"/>
<organism evidence="1 2">
    <name type="scientific">Lacticaseibacillus yichunensis</name>
    <dbReference type="NCBI Taxonomy" id="2486015"/>
    <lineage>
        <taxon>Bacteria</taxon>
        <taxon>Bacillati</taxon>
        <taxon>Bacillota</taxon>
        <taxon>Bacilli</taxon>
        <taxon>Lactobacillales</taxon>
        <taxon>Lactobacillaceae</taxon>
        <taxon>Lacticaseibacillus</taxon>
    </lineage>
</organism>
<dbReference type="Pfam" id="PF07852">
    <property type="entry name" value="DUF1642"/>
    <property type="match status" value="1"/>
</dbReference>
<name>A0ABW4CM61_9LACO</name>
<evidence type="ECO:0000313" key="1">
    <source>
        <dbReference type="EMBL" id="MFD1431199.1"/>
    </source>
</evidence>
<reference evidence="2" key="1">
    <citation type="journal article" date="2019" name="Int. J. Syst. Evol. Microbiol.">
        <title>The Global Catalogue of Microorganisms (GCM) 10K type strain sequencing project: providing services to taxonomists for standard genome sequencing and annotation.</title>
        <authorList>
            <consortium name="The Broad Institute Genomics Platform"/>
            <consortium name="The Broad Institute Genome Sequencing Center for Infectious Disease"/>
            <person name="Wu L."/>
            <person name="Ma J."/>
        </authorList>
    </citation>
    <scope>NUCLEOTIDE SEQUENCE [LARGE SCALE GENOMIC DNA]</scope>
    <source>
        <strain evidence="2">CCM 8947</strain>
    </source>
</reference>
<gene>
    <name evidence="1" type="ORF">ACFQ47_00560</name>
</gene>
<keyword evidence="2" id="KW-1185">Reference proteome</keyword>
<protein>
    <submittedName>
        <fullName evidence="1">DUF1642 domain-containing protein</fullName>
    </submittedName>
</protein>
<evidence type="ECO:0000313" key="2">
    <source>
        <dbReference type="Proteomes" id="UP001597192"/>
    </source>
</evidence>
<dbReference type="EMBL" id="JBHTOG010000003">
    <property type="protein sequence ID" value="MFD1431199.1"/>
    <property type="molecule type" value="Genomic_DNA"/>
</dbReference>
<sequence>MTKETKQDVFEELLDAYDDAKSSDGNLHPTQELLDYDDRYADALPDEIALIPEAVGKYIKYCKGEGGVYSLIDAMEFADDPSEDWLHDTPANIDAFARAWLDGVWRVEETGEIVKLEAEK</sequence>
<dbReference type="InterPro" id="IPR012865">
    <property type="entry name" value="DUF1642"/>
</dbReference>